<evidence type="ECO:0000256" key="5">
    <source>
        <dbReference type="ARBA" id="ARBA00022536"/>
    </source>
</evidence>
<keyword evidence="9" id="KW-0677">Repeat</keyword>
<feature type="compositionally biased region" description="Low complexity" evidence="19">
    <location>
        <begin position="503"/>
        <end position="517"/>
    </location>
</feature>
<dbReference type="GO" id="GO:0005886">
    <property type="term" value="C:plasma membrane"/>
    <property type="evidence" value="ECO:0007669"/>
    <property type="project" value="UniProtKB-SubCell"/>
</dbReference>
<evidence type="ECO:0000256" key="18">
    <source>
        <dbReference type="PROSITE-ProRule" id="PRU00076"/>
    </source>
</evidence>
<feature type="region of interest" description="Disordered" evidence="19">
    <location>
        <begin position="364"/>
        <end position="459"/>
    </location>
</feature>
<dbReference type="InterPro" id="IPR049883">
    <property type="entry name" value="NOTCH1_EGF-like"/>
</dbReference>
<dbReference type="GO" id="GO:0035024">
    <property type="term" value="P:negative regulation of Rho protein signal transduction"/>
    <property type="evidence" value="ECO:0007669"/>
    <property type="project" value="Ensembl"/>
</dbReference>
<dbReference type="Proteomes" id="UP000008225">
    <property type="component" value="Chromosome 15"/>
</dbReference>
<gene>
    <name evidence="23" type="primary">HEG1</name>
</gene>
<feature type="domain" description="EGF-like" evidence="22">
    <location>
        <begin position="1511"/>
        <end position="1549"/>
    </location>
</feature>
<dbReference type="FunCoup" id="F7HJ56">
    <property type="interactions" value="240"/>
</dbReference>
<dbReference type="SUPFAM" id="SSF57196">
    <property type="entry name" value="EGF/Laminin"/>
    <property type="match status" value="2"/>
</dbReference>
<name>F7HJ56_CALJA</name>
<evidence type="ECO:0000256" key="15">
    <source>
        <dbReference type="ARBA" id="ARBA00023180"/>
    </source>
</evidence>
<dbReference type="Ensembl" id="ENSCJAT00000012992.5">
    <property type="protein sequence ID" value="ENSCJAP00000012323.5"/>
    <property type="gene ID" value="ENSCJAG00000006666.5"/>
</dbReference>
<feature type="region of interest" description="Disordered" evidence="19">
    <location>
        <begin position="910"/>
        <end position="991"/>
    </location>
</feature>
<feature type="compositionally biased region" description="Polar residues" evidence="19">
    <location>
        <begin position="309"/>
        <end position="320"/>
    </location>
</feature>
<comment type="caution">
    <text evidence="18">Lacks conserved residue(s) required for the propagation of feature annotation.</text>
</comment>
<dbReference type="PROSITE" id="PS01187">
    <property type="entry name" value="EGF_CA"/>
    <property type="match status" value="1"/>
</dbReference>
<evidence type="ECO:0000256" key="12">
    <source>
        <dbReference type="ARBA" id="ARBA00022989"/>
    </source>
</evidence>
<dbReference type="STRING" id="9483.ENSCJAP00000012323"/>
<feature type="compositionally biased region" description="Polar residues" evidence="19">
    <location>
        <begin position="364"/>
        <end position="382"/>
    </location>
</feature>
<dbReference type="PANTHER" id="PTHR24037:SF3">
    <property type="entry name" value="PROTEIN HEG HOMOLOG 1"/>
    <property type="match status" value="1"/>
</dbReference>
<dbReference type="CTD" id="57493"/>
<accession>F7HJ56</accession>
<evidence type="ECO:0000256" key="10">
    <source>
        <dbReference type="ARBA" id="ARBA00022837"/>
    </source>
</evidence>
<feature type="compositionally biased region" description="Low complexity" evidence="19">
    <location>
        <begin position="715"/>
        <end position="727"/>
    </location>
</feature>
<reference evidence="23" key="3">
    <citation type="submission" date="2025-09" db="UniProtKB">
        <authorList>
            <consortium name="Ensembl"/>
        </authorList>
    </citation>
    <scope>IDENTIFICATION</scope>
</reference>
<keyword evidence="10" id="KW-0106">Calcium</keyword>
<feature type="compositionally biased region" description="Low complexity" evidence="19">
    <location>
        <begin position="291"/>
        <end position="303"/>
    </location>
</feature>
<feature type="domain" description="EGF-like" evidence="22">
    <location>
        <begin position="1551"/>
        <end position="1589"/>
    </location>
</feature>
<keyword evidence="14 18" id="KW-1015">Disulfide bond</keyword>
<keyword evidence="5 18" id="KW-0245">EGF-like domain</keyword>
<evidence type="ECO:0000313" key="24">
    <source>
        <dbReference type="Proteomes" id="UP000008225"/>
    </source>
</evidence>
<evidence type="ECO:0000256" key="13">
    <source>
        <dbReference type="ARBA" id="ARBA00023136"/>
    </source>
</evidence>
<proteinExistence type="predicted"/>
<evidence type="ECO:0000256" key="19">
    <source>
        <dbReference type="SAM" id="MobiDB-lite"/>
    </source>
</evidence>
<dbReference type="PROSITE" id="PS50026">
    <property type="entry name" value="EGF_3"/>
    <property type="match status" value="2"/>
</dbReference>
<evidence type="ECO:0000256" key="6">
    <source>
        <dbReference type="ARBA" id="ARBA00022553"/>
    </source>
</evidence>
<dbReference type="PROSITE" id="PS00010">
    <property type="entry name" value="ASX_HYDROXYL"/>
    <property type="match status" value="1"/>
</dbReference>
<evidence type="ECO:0000256" key="1">
    <source>
        <dbReference type="ARBA" id="ARBA00004251"/>
    </source>
</evidence>
<keyword evidence="4" id="KW-1003">Cell membrane</keyword>
<keyword evidence="13 20" id="KW-0472">Membrane</keyword>
<dbReference type="GeneID" id="100399507"/>
<evidence type="ECO:0000256" key="17">
    <source>
        <dbReference type="ARBA" id="ARBA00068952"/>
    </source>
</evidence>
<feature type="region of interest" description="Disordered" evidence="19">
    <location>
        <begin position="715"/>
        <end position="744"/>
    </location>
</feature>
<feature type="compositionally biased region" description="Polar residues" evidence="19">
    <location>
        <begin position="420"/>
        <end position="439"/>
    </location>
</feature>
<comment type="subcellular location">
    <subcellularLocation>
        <location evidence="2">Cell junction</location>
    </subcellularLocation>
    <subcellularLocation>
        <location evidence="1">Cell membrane</location>
        <topology evidence="1">Single-pass type I membrane protein</topology>
    </subcellularLocation>
</comment>
<dbReference type="FunFam" id="2.10.25.10:FF:000358">
    <property type="entry name" value="protein HEG homolog 1 isoform X1"/>
    <property type="match status" value="1"/>
</dbReference>
<feature type="chain" id="PRO_5035172225" description="Protein HEG homolog 1" evidence="21">
    <location>
        <begin position="30"/>
        <end position="1907"/>
    </location>
</feature>
<dbReference type="GO" id="GO:0007507">
    <property type="term" value="P:heart development"/>
    <property type="evidence" value="ECO:0007669"/>
    <property type="project" value="TreeGrafter"/>
</dbReference>
<feature type="compositionally biased region" description="Basic and acidic residues" evidence="19">
    <location>
        <begin position="212"/>
        <end position="225"/>
    </location>
</feature>
<dbReference type="CDD" id="cd00054">
    <property type="entry name" value="EGF_CA"/>
    <property type="match status" value="2"/>
</dbReference>
<feature type="compositionally biased region" description="Polar residues" evidence="19">
    <location>
        <begin position="879"/>
        <end position="894"/>
    </location>
</feature>
<evidence type="ECO:0000256" key="3">
    <source>
        <dbReference type="ARBA" id="ARBA00022473"/>
    </source>
</evidence>
<dbReference type="PANTHER" id="PTHR24037">
    <property type="entry name" value="HEART DEVELOPMENT PROTEIN WITH EGF-LIKE DOMAINS 1"/>
    <property type="match status" value="1"/>
</dbReference>
<feature type="compositionally biased region" description="Polar residues" evidence="19">
    <location>
        <begin position="733"/>
        <end position="744"/>
    </location>
</feature>
<evidence type="ECO:0000256" key="8">
    <source>
        <dbReference type="ARBA" id="ARBA00022729"/>
    </source>
</evidence>
<feature type="compositionally biased region" description="Pro residues" evidence="19">
    <location>
        <begin position="64"/>
        <end position="75"/>
    </location>
</feature>
<dbReference type="Pfam" id="PF07645">
    <property type="entry name" value="EGF_CA"/>
    <property type="match status" value="1"/>
</dbReference>
<feature type="compositionally biased region" description="Polar residues" evidence="19">
    <location>
        <begin position="788"/>
        <end position="806"/>
    </location>
</feature>
<organism evidence="23 24">
    <name type="scientific">Callithrix jacchus</name>
    <name type="common">White-tufted-ear marmoset</name>
    <name type="synonym">Simia Jacchus</name>
    <dbReference type="NCBI Taxonomy" id="9483"/>
    <lineage>
        <taxon>Eukaryota</taxon>
        <taxon>Metazoa</taxon>
        <taxon>Chordata</taxon>
        <taxon>Craniata</taxon>
        <taxon>Vertebrata</taxon>
        <taxon>Euteleostomi</taxon>
        <taxon>Mammalia</taxon>
        <taxon>Eutheria</taxon>
        <taxon>Euarchontoglires</taxon>
        <taxon>Primates</taxon>
        <taxon>Haplorrhini</taxon>
        <taxon>Platyrrhini</taxon>
        <taxon>Cebidae</taxon>
        <taxon>Callitrichinae</taxon>
        <taxon>Callithrix</taxon>
        <taxon>Callithrix</taxon>
    </lineage>
</organism>
<keyword evidence="7 20" id="KW-0812">Transmembrane</keyword>
<dbReference type="PROSITE" id="PS00022">
    <property type="entry name" value="EGF_1"/>
    <property type="match status" value="1"/>
</dbReference>
<dbReference type="SMART" id="SM00181">
    <property type="entry name" value="EGF"/>
    <property type="match status" value="3"/>
</dbReference>
<feature type="transmembrane region" description="Helical" evidence="20">
    <location>
        <begin position="1774"/>
        <end position="1799"/>
    </location>
</feature>
<evidence type="ECO:0000256" key="20">
    <source>
        <dbReference type="SAM" id="Phobius"/>
    </source>
</evidence>
<feature type="compositionally biased region" description="Low complexity" evidence="19">
    <location>
        <begin position="927"/>
        <end position="942"/>
    </location>
</feature>
<dbReference type="eggNOG" id="ENOG502QPW9">
    <property type="taxonomic scope" value="Eukaryota"/>
</dbReference>
<dbReference type="Bgee" id="ENSCJAG00000006666">
    <property type="expression patterns" value="Expressed in testis and 6 other cell types or tissues"/>
</dbReference>
<dbReference type="InterPro" id="IPR001881">
    <property type="entry name" value="EGF-like_Ca-bd_dom"/>
</dbReference>
<dbReference type="GO" id="GO:1902414">
    <property type="term" value="P:protein localization to cell junction"/>
    <property type="evidence" value="ECO:0007669"/>
    <property type="project" value="Ensembl"/>
</dbReference>
<dbReference type="FunFam" id="2.10.25.10:FF:000673">
    <property type="entry name" value="Heart development protein with EGF like domains 1"/>
    <property type="match status" value="1"/>
</dbReference>
<keyword evidence="6" id="KW-0597">Phosphoprotein</keyword>
<feature type="compositionally biased region" description="Low complexity" evidence="19">
    <location>
        <begin position="1337"/>
        <end position="1352"/>
    </location>
</feature>
<evidence type="ECO:0000313" key="23">
    <source>
        <dbReference type="Ensembl" id="ENSCJAP00000012323.5"/>
    </source>
</evidence>
<feature type="region of interest" description="Disordered" evidence="19">
    <location>
        <begin position="788"/>
        <end position="895"/>
    </location>
</feature>
<evidence type="ECO:0000256" key="16">
    <source>
        <dbReference type="ARBA" id="ARBA00063250"/>
    </source>
</evidence>
<feature type="region of interest" description="Disordered" evidence="19">
    <location>
        <begin position="291"/>
        <end position="320"/>
    </location>
</feature>
<evidence type="ECO:0000256" key="14">
    <source>
        <dbReference type="ARBA" id="ARBA00023157"/>
    </source>
</evidence>
<dbReference type="InterPro" id="IPR018097">
    <property type="entry name" value="EGF_Ca-bd_CS"/>
</dbReference>
<feature type="disulfide bond" evidence="18">
    <location>
        <begin position="1539"/>
        <end position="1548"/>
    </location>
</feature>
<dbReference type="InterPro" id="IPR000742">
    <property type="entry name" value="EGF"/>
</dbReference>
<dbReference type="GO" id="GO:0005509">
    <property type="term" value="F:calcium ion binding"/>
    <property type="evidence" value="ECO:0007669"/>
    <property type="project" value="InterPro"/>
</dbReference>
<evidence type="ECO:0000256" key="9">
    <source>
        <dbReference type="ARBA" id="ARBA00022737"/>
    </source>
</evidence>
<dbReference type="SMART" id="SM00179">
    <property type="entry name" value="EGF_CA"/>
    <property type="match status" value="2"/>
</dbReference>
<feature type="region of interest" description="Disordered" evidence="19">
    <location>
        <begin position="205"/>
        <end position="231"/>
    </location>
</feature>
<keyword evidence="3" id="KW-0217">Developmental protein</keyword>
<keyword evidence="15" id="KW-0325">Glycoprotein</keyword>
<feature type="compositionally biased region" description="Polar residues" evidence="19">
    <location>
        <begin position="844"/>
        <end position="863"/>
    </location>
</feature>
<dbReference type="InParanoid" id="F7HJ56"/>
<dbReference type="RefSeq" id="XP_035129868.2">
    <property type="nucleotide sequence ID" value="XM_035273977.2"/>
</dbReference>
<evidence type="ECO:0000256" key="11">
    <source>
        <dbReference type="ARBA" id="ARBA00022949"/>
    </source>
</evidence>
<keyword evidence="24" id="KW-1185">Reference proteome</keyword>
<sequence length="1907" mass="202139">MASPRASRWPPPLLLLLLLPPLLLLPAAAPGTRDPPPFPARRAPSRAPLAGAGLKLQLERRPQPKPLPPTPPPGPSHTGPEPGAATRQRPSSREPRGGSADAAWNHWAESNTEPHVENITLFHNHEDISAVASKEDVMGQTSGKSHATSDAPENLTLFTETADARGRNSSSSRTNFTISPVGYSLEIATALTSQSGALASESLHLPSSSSEFDERIAPLQEKSRTTSEMGTERVMGLSEEVTVHSQEATTSASSPSSLPALEVGELTMPPQKRNSSGPDLSWLHFSRTLASSPLSDHSSSSGSTEKLNKSTGLQSPSVSQAKTMHVATVFTDGGPRTLRSLTVGLGPINKTEGFPEDSRIAMTSASVHPSPSAVESRSNRGVTGNPGDGEFVEPSTEHEFGLTSLRWQNDSPTFGEHRVSSSSEMQNGSPMSQTETVSRSVAPMRGGESTARWPLTNSETSADVTANSASYPEGVNASVLTQFSDSTLQSGGHHTALGDRSYSESSSTSSSESLNSSPPRGKRSNAAWNHWAESNTEPHVENITLFHNHEDISAVASKEDVMGQTSGKSHATSDAPENLTLFTETADARGRNSSSSRTNFTISPVGYSLEIATALTSQSGALASESLHLPSSSSEFNERIAPLQEKSRTTSEMGTERVMGLSEEVTVHSQEATTSASSPSSLPALEVGELTMPPQKRNSSGPDLSWLHFSRTLASSPLSDHSSSSGSTEKLNKSTGLQSPSVSQAKTMHVATVFTDGGPRTLRSLTVGLGPINKTEGFPEDSRIAMTSASVHPSPSAVESRSNRGVTGNPGDGEFVEPSTEHEFGLTSLRWQNDSPTFGEHRVSSSSEMQNGSPMSQTETVSRPVTPMRDGESTARWPLTNSETSADVTASSASYPEGVNASVLTQFSDSTLQSGGHHTALGDRSYSESSSTSSSESLNSSPPREERSTLEDSRELGGALDDTSDSAENRTSGVPSLGTHTSATVTGNGERTLWSVTLTNTSMSTTSGKAGSPAAAMPQETESVSLHVNVTDDGGLVSQSLAASSALGVTGISYGQVSGTAIEQRTSSDHTDHTYLSSTFTKGERALLSITDNSSSSDIVQSSTSYIKMSNSSHSDDSSFSYAQTDRSNISSYDGEYAQPSTESLVLHTSNLPSYTPTINMPNTSVVLDTDAGFAGDSYSFSSSSSSSAAAASSSSSSSGPPLPLPSVSESHHLFSSILPSTRASMHLLKSTSDASTPLSSSPSPLPVSLTASTSATLSVSQTPLPPSSSTPVLPRAKETPMTSVQASTMTSFMTMLHSSQTIDLKNQSTPHQEKIVTESKSPSPVSLPTESTKAVTTSSPLPPSLTESPTEQTLPATSTNLAQISPAFTTTILKTSQPPVSTPGTLSSTASLATGPIAVQTTAGKQLLPTHPEILVPQISTEGGISTEKNQVNVDATTRLIPLTSVPTSAKELTTRLGVTAEYRPASHSLGTSSPQTTDVSTAKALAPNSATFAVHSSTLSTTTLSSSASVNSCATNPCLHDGECITDNTSRGYHCRCLPSWQGDDCSVDVNECLSSPCPSMATCNNTQGSFICKCPVGYLLEKGICNLVRTFMTEFKLKRTFLNTTVEKHSDLQEVENEITKMLNMCFSTLPSYIRSTVHTSRESNVVVISLQTTFSLASNVTLFDLADRMQKCVNSCKSSAEVCQFLGSQRRIFRAGSLCKRKSPECDKDTSVCTDLDGVALCQCKSGYFQFNKMDHSCRACEDGYRLENETCMSCPFGLGGLNCGNPYQLITVVIAAAGGGLLLILGITLIVTCCRKNKNDISKLIFKSGDFQMSPYAEYPKNPRSQEWGREAIEMHENGSTKNLLQMTDVYYSPTSVRNPELERNGLYPAYTGLPGSRHSCIFPGQYNPSFISDESRRRDYF</sequence>
<evidence type="ECO:0000256" key="4">
    <source>
        <dbReference type="ARBA" id="ARBA00022475"/>
    </source>
</evidence>
<protein>
    <recommendedName>
        <fullName evidence="17">Protein HEG homolog 1</fullName>
    </recommendedName>
</protein>
<dbReference type="PROSITE" id="PS01186">
    <property type="entry name" value="EGF_2"/>
    <property type="match status" value="1"/>
</dbReference>
<reference evidence="23" key="2">
    <citation type="submission" date="2025-08" db="UniProtKB">
        <authorList>
            <consortium name="Ensembl"/>
        </authorList>
    </citation>
    <scope>IDENTIFICATION</scope>
</reference>
<feature type="compositionally biased region" description="Polar residues" evidence="19">
    <location>
        <begin position="969"/>
        <end position="991"/>
    </location>
</feature>
<feature type="compositionally biased region" description="Polar residues" evidence="19">
    <location>
        <begin position="1319"/>
        <end position="1336"/>
    </location>
</feature>
<dbReference type="OrthoDB" id="9946171at2759"/>
<feature type="disulfide bond" evidence="18">
    <location>
        <begin position="1520"/>
        <end position="1537"/>
    </location>
</feature>
<dbReference type="Pfam" id="PF00008">
    <property type="entry name" value="EGF"/>
    <property type="match status" value="1"/>
</dbReference>
<keyword evidence="12 20" id="KW-1133">Transmembrane helix</keyword>
<evidence type="ECO:0000256" key="2">
    <source>
        <dbReference type="ARBA" id="ARBA00004282"/>
    </source>
</evidence>
<comment type="subunit">
    <text evidence="16">Interacts with CCM2 and KRIT1; KRIT1 markedly facilitates interaction with CCM2.</text>
</comment>
<feature type="region of interest" description="Disordered" evidence="19">
    <location>
        <begin position="1257"/>
        <end position="1286"/>
    </location>
</feature>
<keyword evidence="8 21" id="KW-0732">Signal</keyword>
<feature type="region of interest" description="Disordered" evidence="19">
    <location>
        <begin position="1304"/>
        <end position="1355"/>
    </location>
</feature>
<dbReference type="InterPro" id="IPR000152">
    <property type="entry name" value="EGF-type_Asp/Asn_hydroxyl_site"/>
</dbReference>
<evidence type="ECO:0000256" key="7">
    <source>
        <dbReference type="ARBA" id="ARBA00022692"/>
    </source>
</evidence>
<feature type="compositionally biased region" description="Low complexity" evidence="19">
    <location>
        <begin position="40"/>
        <end position="52"/>
    </location>
</feature>
<dbReference type="GO" id="GO:1905709">
    <property type="term" value="P:negative regulation of membrane permeability"/>
    <property type="evidence" value="ECO:0007669"/>
    <property type="project" value="Ensembl"/>
</dbReference>
<feature type="region of interest" description="Disordered" evidence="19">
    <location>
        <begin position="26"/>
        <end position="101"/>
    </location>
</feature>
<keyword evidence="11" id="KW-0965">Cell junction</keyword>
<dbReference type="HOGENOM" id="CLU_006913_0_0_1"/>
<reference evidence="23" key="1">
    <citation type="submission" date="2009-03" db="EMBL/GenBank/DDBJ databases">
        <authorList>
            <person name="Warren W."/>
            <person name="Ye L."/>
            <person name="Minx P."/>
            <person name="Worley K."/>
            <person name="Gibbs R."/>
            <person name="Wilson R.K."/>
        </authorList>
    </citation>
    <scope>NUCLEOTIDE SEQUENCE [LARGE SCALE GENOMIC DNA]</scope>
</reference>
<evidence type="ECO:0000256" key="21">
    <source>
        <dbReference type="SAM" id="SignalP"/>
    </source>
</evidence>
<feature type="region of interest" description="Disordered" evidence="19">
    <location>
        <begin position="486"/>
        <end position="525"/>
    </location>
</feature>
<feature type="signal peptide" evidence="21">
    <location>
        <begin position="1"/>
        <end position="29"/>
    </location>
</feature>
<feature type="region of interest" description="Disordered" evidence="19">
    <location>
        <begin position="631"/>
        <end position="655"/>
    </location>
</feature>
<evidence type="ECO:0000259" key="22">
    <source>
        <dbReference type="PROSITE" id="PS50026"/>
    </source>
</evidence>
<dbReference type="GO" id="GO:0060255">
    <property type="term" value="P:regulation of macromolecule metabolic process"/>
    <property type="evidence" value="ECO:0007669"/>
    <property type="project" value="UniProtKB-ARBA"/>
</dbReference>
<dbReference type="Gene3D" id="2.10.25.10">
    <property type="entry name" value="Laminin"/>
    <property type="match status" value="2"/>
</dbReference>
<dbReference type="GO" id="GO:0005911">
    <property type="term" value="C:cell-cell junction"/>
    <property type="evidence" value="ECO:0007669"/>
    <property type="project" value="Ensembl"/>
</dbReference>
<dbReference type="GeneTree" id="ENSGT00710000106813"/>
<feature type="compositionally biased region" description="Basic and acidic residues" evidence="19">
    <location>
        <begin position="943"/>
        <end position="955"/>
    </location>
</feature>